<sequence length="129" mass="14135">MGSGSGGDEVAHWVLEHFMDTPISFLAQPRTISKLGETKAAEGHICNQDPIVTKKWRRREKGSIPMERTKSQEEYSGKRKPGEGKEGLASISEGSVKKKVRVNPDQSNSTMVDMEELTVGAGIQSHQSP</sequence>
<feature type="region of interest" description="Disordered" evidence="1">
    <location>
        <begin position="53"/>
        <end position="129"/>
    </location>
</feature>
<organism evidence="2 3">
    <name type="scientific">Ilex paraguariensis</name>
    <name type="common">yerba mate</name>
    <dbReference type="NCBI Taxonomy" id="185542"/>
    <lineage>
        <taxon>Eukaryota</taxon>
        <taxon>Viridiplantae</taxon>
        <taxon>Streptophyta</taxon>
        <taxon>Embryophyta</taxon>
        <taxon>Tracheophyta</taxon>
        <taxon>Spermatophyta</taxon>
        <taxon>Magnoliopsida</taxon>
        <taxon>eudicotyledons</taxon>
        <taxon>Gunneridae</taxon>
        <taxon>Pentapetalae</taxon>
        <taxon>asterids</taxon>
        <taxon>campanulids</taxon>
        <taxon>Aquifoliales</taxon>
        <taxon>Aquifoliaceae</taxon>
        <taxon>Ilex</taxon>
    </lineage>
</organism>
<keyword evidence="3" id="KW-1185">Reference proteome</keyword>
<protein>
    <submittedName>
        <fullName evidence="2">Uncharacterized protein</fullName>
    </submittedName>
</protein>
<gene>
    <name evidence="2" type="ORF">ILEXP_LOCUS38219</name>
</gene>
<evidence type="ECO:0000313" key="3">
    <source>
        <dbReference type="Proteomes" id="UP001642360"/>
    </source>
</evidence>
<reference evidence="2 3" key="1">
    <citation type="submission" date="2024-02" db="EMBL/GenBank/DDBJ databases">
        <authorList>
            <person name="Vignale AGUSTIN F."/>
            <person name="Sosa J E."/>
            <person name="Modenutti C."/>
        </authorList>
    </citation>
    <scope>NUCLEOTIDE SEQUENCE [LARGE SCALE GENOMIC DNA]</scope>
</reference>
<dbReference type="EMBL" id="CAUOFW020005169">
    <property type="protein sequence ID" value="CAK9168803.1"/>
    <property type="molecule type" value="Genomic_DNA"/>
</dbReference>
<dbReference type="AlphaFoldDB" id="A0ABC8THD6"/>
<proteinExistence type="predicted"/>
<dbReference type="Proteomes" id="UP001642360">
    <property type="component" value="Unassembled WGS sequence"/>
</dbReference>
<evidence type="ECO:0000313" key="2">
    <source>
        <dbReference type="EMBL" id="CAK9168803.1"/>
    </source>
</evidence>
<accession>A0ABC8THD6</accession>
<feature type="compositionally biased region" description="Basic and acidic residues" evidence="1">
    <location>
        <begin position="67"/>
        <end position="86"/>
    </location>
</feature>
<evidence type="ECO:0000256" key="1">
    <source>
        <dbReference type="SAM" id="MobiDB-lite"/>
    </source>
</evidence>
<comment type="caution">
    <text evidence="2">The sequence shown here is derived from an EMBL/GenBank/DDBJ whole genome shotgun (WGS) entry which is preliminary data.</text>
</comment>
<name>A0ABC8THD6_9AQUA</name>